<proteinExistence type="predicted"/>
<accession>A0AAD5T9B3</accession>
<evidence type="ECO:0000313" key="2">
    <source>
        <dbReference type="Proteomes" id="UP001211907"/>
    </source>
</evidence>
<evidence type="ECO:0000313" key="1">
    <source>
        <dbReference type="EMBL" id="KAJ3140928.1"/>
    </source>
</evidence>
<sequence>MFGFPDNLGLISKEAKTLPEYFQNKMILLIGDSFERRLLEYICKRADGISTKAMLNGAIFSKYIPGGGDPNICVIRKKSKILVLINIFNFGVRIARNPAMGINSHWTPDLSPFDTKERVTLIPHFLLSIANHTFPELCNDNHICPLSSNITRLDQVKIWNASNRFWFPPPDLVVAQSGLWDLQQRNTDDKNATRFVNEWTELLTSKLLQPLKNSLGQSVRDCKTNQKQQQQWFTRTIPYISAKNEFPDSFVDKMNTKLREERFLNRADQDYGLLDWAALVGNHHDWLIEDGFHMKLYAAVLFTSCFVAKIYAVSGNSSSVNIPLPNTQTNDTLLGLSPIEIVPSSRSIFDGQSHTKVTYLDHSLVTGNVTFAHVDPSQEFLYLDNAVPGFLTAVCTPTTVTIRTKNATLTLNQIFVGSHILISMDYTSCQQIEKVNENLKSLLGYRVVQNITTKGNGIVLLTTTTESLLSSINISIAIESTQLQLHNNELSRRAINESSSSDFSLSLDLNSGKDFAWTQTFGPGSASEDVDLSLKTTLAVHTYWAVFINIGLNFTNYAFQVGANSTLTLVPTLAVTGTVAVSVDIHRYTPVAPIFSILGVVSAGIYGAIDFEIGIQVSGTAQVGIPITLTQAPWLYTYSNGQGTHTADGTGTYEIDLNYTISGSVVPSVSVTPGVGIGISVAGVLVAGVEVGFTNVIADTLTATIPAVNTCYLTNSVTYEGLITLSAIAGLPTVSDSVLVYDKLGSWPVIPTKILNEECLVPATNTSATQLSGYLVLSKGKLISFVLLSAAVVAKKKCVPQTPTSSVVYAAASATPIVIPVSNISTNSTLLGQDPVPIAPSSNSEYVGQTTVKVTYLDHELMTGNVTFSHANNTQSFLYIDDAVPSFVNAICNSTSVSIETSNVTDTLAQLSVGDHLLISMDYPSCSQTTDVNGTTTTLPGYRIIQAVLNEGNGTLVLETTDDYVLSKIHIDITMASKPISILDRGNSTLNRRISVTKGNSYDFPLNYDLKSNSNFSWTQNFGPLNAVEGSTVDLDLDAKLDVQAEWAVTISIKWFTVSYSFNVGGGATMSIEPSMNLTGTVGVTADIHKYTPVAPVFTVLGIASVGIYGAIEFLLDLQINGDLSVSLPVTVTQSPWKYTYTNGKGSYTGSNVTYEIDLDYSFSGSVVPTIAITPGVGIGISAFGSLVAGVEVGFTNKFVDTLATAVPAVNGCFASNNVTYEGILTVDAIAGFPTGVDATVMYVNLGQWPLVPTKVLDQRCILTESVTESAKITGSLVLAKGSF</sequence>
<dbReference type="Proteomes" id="UP001211907">
    <property type="component" value="Unassembled WGS sequence"/>
</dbReference>
<protein>
    <submittedName>
        <fullName evidence="1">Uncharacterized protein</fullName>
    </submittedName>
</protein>
<organism evidence="1 2">
    <name type="scientific">Physocladia obscura</name>
    <dbReference type="NCBI Taxonomy" id="109957"/>
    <lineage>
        <taxon>Eukaryota</taxon>
        <taxon>Fungi</taxon>
        <taxon>Fungi incertae sedis</taxon>
        <taxon>Chytridiomycota</taxon>
        <taxon>Chytridiomycota incertae sedis</taxon>
        <taxon>Chytridiomycetes</taxon>
        <taxon>Chytridiales</taxon>
        <taxon>Chytriomycetaceae</taxon>
        <taxon>Physocladia</taxon>
    </lineage>
</organism>
<keyword evidence="2" id="KW-1185">Reference proteome</keyword>
<comment type="caution">
    <text evidence="1">The sequence shown here is derived from an EMBL/GenBank/DDBJ whole genome shotgun (WGS) entry which is preliminary data.</text>
</comment>
<gene>
    <name evidence="1" type="ORF">HK100_008110</name>
</gene>
<reference evidence="1" key="1">
    <citation type="submission" date="2020-05" db="EMBL/GenBank/DDBJ databases">
        <title>Phylogenomic resolution of chytrid fungi.</title>
        <authorList>
            <person name="Stajich J.E."/>
            <person name="Amses K."/>
            <person name="Simmons R."/>
            <person name="Seto K."/>
            <person name="Myers J."/>
            <person name="Bonds A."/>
            <person name="Quandt C.A."/>
            <person name="Barry K."/>
            <person name="Liu P."/>
            <person name="Grigoriev I."/>
            <person name="Longcore J.E."/>
            <person name="James T.Y."/>
        </authorList>
    </citation>
    <scope>NUCLEOTIDE SEQUENCE</scope>
    <source>
        <strain evidence="1">JEL0513</strain>
    </source>
</reference>
<dbReference type="EMBL" id="JADGJH010000039">
    <property type="protein sequence ID" value="KAJ3140928.1"/>
    <property type="molecule type" value="Genomic_DNA"/>
</dbReference>
<name>A0AAD5T9B3_9FUNG</name>